<dbReference type="PANTHER" id="PTHR33969:SF2">
    <property type="entry name" value="SEGREGATION AND CONDENSATION PROTEIN A"/>
    <property type="match status" value="1"/>
</dbReference>
<keyword evidence="3" id="KW-0963">Cytoplasm</keyword>
<dbReference type="GO" id="GO:0051301">
    <property type="term" value="P:cell division"/>
    <property type="evidence" value="ECO:0007669"/>
    <property type="project" value="UniProtKB-KW"/>
</dbReference>
<protein>
    <recommendedName>
        <fullName evidence="2 3">Segregation and condensation protein A</fullName>
    </recommendedName>
</protein>
<gene>
    <name evidence="3" type="primary">scpA</name>
    <name evidence="4" type="ORF">H8695_02250</name>
</gene>
<dbReference type="Pfam" id="PF02616">
    <property type="entry name" value="SMC_ScpA"/>
    <property type="match status" value="1"/>
</dbReference>
<accession>A0A926DC59</accession>
<comment type="subunit">
    <text evidence="3">Component of a cohesin-like complex composed of ScpA, ScpB and the Smc homodimer, in which ScpA and ScpB bind to the head domain of Smc. The presence of the three proteins is required for the association of the complex with DNA.</text>
</comment>
<evidence type="ECO:0000256" key="1">
    <source>
        <dbReference type="ARBA" id="ARBA00022829"/>
    </source>
</evidence>
<sequence length="245" mass="28263">MEKISYKFEVFEGPLDLLLHLIDKNKLNICDIPIADLLEQYMEYVNAYQQMDLDNVSEFMVIASDLLYIKSKMLLPKSEEEMEEDPRESLVNLLLDYKKYKEISLQLAESREKIGLRTLVREPTPITFDNTYHKHHDIGELLAAYKNVARKSARRIPPTIRSFSGIVSTHVVSVFSRVLYVLRTLKKKSRVAYRSLFASDDSRSERVATFLALLELIKSKRICVEGEEEKLEVILTQGGETNGQV</sequence>
<dbReference type="GO" id="GO:0007059">
    <property type="term" value="P:chromosome segregation"/>
    <property type="evidence" value="ECO:0007669"/>
    <property type="project" value="UniProtKB-UniRule"/>
</dbReference>
<dbReference type="HAMAP" id="MF_01805">
    <property type="entry name" value="ScpA"/>
    <property type="match status" value="1"/>
</dbReference>
<comment type="function">
    <text evidence="3">Participates in chromosomal partition during cell division. May act via the formation of a condensin-like complex containing Smc and ScpB that pull DNA away from mid-cell into both cell halves.</text>
</comment>
<proteinExistence type="inferred from homology"/>
<keyword evidence="1 3" id="KW-0159">Chromosome partition</keyword>
<keyword evidence="3" id="KW-0131">Cell cycle</keyword>
<dbReference type="Gene3D" id="6.10.250.2410">
    <property type="match status" value="1"/>
</dbReference>
<comment type="similarity">
    <text evidence="3">Belongs to the ScpA family.</text>
</comment>
<dbReference type="AlphaFoldDB" id="A0A926DC59"/>
<dbReference type="GO" id="GO:0005737">
    <property type="term" value="C:cytoplasm"/>
    <property type="evidence" value="ECO:0007669"/>
    <property type="project" value="UniProtKB-SubCell"/>
</dbReference>
<organism evidence="4 5">
    <name type="scientific">Feifania hominis</name>
    <dbReference type="NCBI Taxonomy" id="2763660"/>
    <lineage>
        <taxon>Bacteria</taxon>
        <taxon>Bacillati</taxon>
        <taxon>Bacillota</taxon>
        <taxon>Clostridia</taxon>
        <taxon>Eubacteriales</taxon>
        <taxon>Feifaniaceae</taxon>
        <taxon>Feifania</taxon>
    </lineage>
</organism>
<keyword evidence="5" id="KW-1185">Reference proteome</keyword>
<dbReference type="PANTHER" id="PTHR33969">
    <property type="entry name" value="SEGREGATION AND CONDENSATION PROTEIN A"/>
    <property type="match status" value="1"/>
</dbReference>
<reference evidence="4" key="1">
    <citation type="submission" date="2020-08" db="EMBL/GenBank/DDBJ databases">
        <title>Genome public.</title>
        <authorList>
            <person name="Liu C."/>
            <person name="Sun Q."/>
        </authorList>
    </citation>
    <scope>NUCLEOTIDE SEQUENCE</scope>
    <source>
        <strain evidence="4">BX7</strain>
    </source>
</reference>
<evidence type="ECO:0000313" key="4">
    <source>
        <dbReference type="EMBL" id="MBC8535516.1"/>
    </source>
</evidence>
<comment type="caution">
    <text evidence="4">The sequence shown here is derived from an EMBL/GenBank/DDBJ whole genome shotgun (WGS) entry which is preliminary data.</text>
</comment>
<evidence type="ECO:0000256" key="2">
    <source>
        <dbReference type="ARBA" id="ARBA00044777"/>
    </source>
</evidence>
<evidence type="ECO:0000313" key="5">
    <source>
        <dbReference type="Proteomes" id="UP000620366"/>
    </source>
</evidence>
<evidence type="ECO:0000256" key="3">
    <source>
        <dbReference type="HAMAP-Rule" id="MF_01805"/>
    </source>
</evidence>
<dbReference type="EMBL" id="JACRSP010000001">
    <property type="protein sequence ID" value="MBC8535516.1"/>
    <property type="molecule type" value="Genomic_DNA"/>
</dbReference>
<comment type="subcellular location">
    <subcellularLocation>
        <location evidence="3">Cytoplasm</location>
    </subcellularLocation>
    <text evidence="3">Associated with two foci at the outer edges of the nucleoid region in young cells, and at four foci within both cell halves in older cells.</text>
</comment>
<dbReference type="GO" id="GO:0006260">
    <property type="term" value="P:DNA replication"/>
    <property type="evidence" value="ECO:0007669"/>
    <property type="project" value="UniProtKB-UniRule"/>
</dbReference>
<name>A0A926DC59_9FIRM</name>
<dbReference type="InterPro" id="IPR003768">
    <property type="entry name" value="ScpA"/>
</dbReference>
<dbReference type="Proteomes" id="UP000620366">
    <property type="component" value="Unassembled WGS sequence"/>
</dbReference>
<keyword evidence="3" id="KW-0132">Cell division</keyword>